<keyword evidence="2" id="KW-1185">Reference proteome</keyword>
<evidence type="ECO:0000313" key="1">
    <source>
        <dbReference type="EnsemblPlants" id="AVESA.00010b.r2.5DG0999930.1.CDS"/>
    </source>
</evidence>
<name>A0ACD5YL48_AVESA</name>
<reference evidence="1" key="2">
    <citation type="submission" date="2025-09" db="UniProtKB">
        <authorList>
            <consortium name="EnsemblPlants"/>
        </authorList>
    </citation>
    <scope>IDENTIFICATION</scope>
</reference>
<evidence type="ECO:0000313" key="2">
    <source>
        <dbReference type="Proteomes" id="UP001732700"/>
    </source>
</evidence>
<protein>
    <submittedName>
        <fullName evidence="1">Uncharacterized protein</fullName>
    </submittedName>
</protein>
<sequence length="217" mass="22223">MLMAPHEIRILPHQNHAFVTPPKVRARLKKSGTSTTLESSLAINTTPISLWSSTKQTRTTSVHILLRLRSGQAAMASNGAVLLAVATLAAVCAVSSAQTKFGKLVVTGVVPCNTGTLIDVATSPAFPDADVELRCGGNAVAGARTSSNGSFAIEAGMTNALAALLGACELVVDTPLVKCDGKLPAAGALVSYLQGPLARLLSGVFQLAPAGFSFRSG</sequence>
<dbReference type="Proteomes" id="UP001732700">
    <property type="component" value="Chromosome 5D"/>
</dbReference>
<accession>A0ACD5YL48</accession>
<dbReference type="EnsemblPlants" id="AVESA.00010b.r2.5DG0999930.1">
    <property type="protein sequence ID" value="AVESA.00010b.r2.5DG0999930.1.CDS"/>
    <property type="gene ID" value="AVESA.00010b.r2.5DG0999930"/>
</dbReference>
<reference evidence="1" key="1">
    <citation type="submission" date="2021-05" db="EMBL/GenBank/DDBJ databases">
        <authorList>
            <person name="Scholz U."/>
            <person name="Mascher M."/>
            <person name="Fiebig A."/>
        </authorList>
    </citation>
    <scope>NUCLEOTIDE SEQUENCE [LARGE SCALE GENOMIC DNA]</scope>
</reference>
<organism evidence="1 2">
    <name type="scientific">Avena sativa</name>
    <name type="common">Oat</name>
    <dbReference type="NCBI Taxonomy" id="4498"/>
    <lineage>
        <taxon>Eukaryota</taxon>
        <taxon>Viridiplantae</taxon>
        <taxon>Streptophyta</taxon>
        <taxon>Embryophyta</taxon>
        <taxon>Tracheophyta</taxon>
        <taxon>Spermatophyta</taxon>
        <taxon>Magnoliopsida</taxon>
        <taxon>Liliopsida</taxon>
        <taxon>Poales</taxon>
        <taxon>Poaceae</taxon>
        <taxon>BOP clade</taxon>
        <taxon>Pooideae</taxon>
        <taxon>Poodae</taxon>
        <taxon>Poeae</taxon>
        <taxon>Poeae Chloroplast Group 1 (Aveneae type)</taxon>
        <taxon>Aveninae</taxon>
        <taxon>Avena</taxon>
    </lineage>
</organism>
<proteinExistence type="predicted"/>